<feature type="compositionally biased region" description="Polar residues" evidence="1">
    <location>
        <begin position="43"/>
        <end position="59"/>
    </location>
</feature>
<name>A0AA43QSZ1_9LECA</name>
<sequence length="145" mass="16233">MQLTMPENPETLNSPLSAQSLIHNVQRWKSWLNWFSSGLSVSTHDSLNGSPTSPTQQNAQDHHEESATMRDTGVMKITIEGSSSQTLATPHEVLEATVEDASQFQAVDEDTTPSQNMELEKQAYLKRSLSHVLELSNYLQQQDIH</sequence>
<protein>
    <submittedName>
        <fullName evidence="2">Uncharacterized protein</fullName>
    </submittedName>
</protein>
<evidence type="ECO:0000256" key="1">
    <source>
        <dbReference type="SAM" id="MobiDB-lite"/>
    </source>
</evidence>
<accession>A0AA43QSZ1</accession>
<comment type="caution">
    <text evidence="2">The sequence shown here is derived from an EMBL/GenBank/DDBJ whole genome shotgun (WGS) entry which is preliminary data.</text>
</comment>
<proteinExistence type="predicted"/>
<feature type="region of interest" description="Disordered" evidence="1">
    <location>
        <begin position="43"/>
        <end position="68"/>
    </location>
</feature>
<evidence type="ECO:0000313" key="2">
    <source>
        <dbReference type="EMBL" id="MDI1489800.1"/>
    </source>
</evidence>
<reference evidence="2" key="1">
    <citation type="journal article" date="2023" name="Genome Biol. Evol.">
        <title>First Whole Genome Sequence and Flow Cytometry Genome Size Data for the Lichen-Forming Fungus Ramalina farinacea (Ascomycota).</title>
        <authorList>
            <person name="Llewellyn T."/>
            <person name="Mian S."/>
            <person name="Hill R."/>
            <person name="Leitch I.J."/>
            <person name="Gaya E."/>
        </authorList>
    </citation>
    <scope>NUCLEOTIDE SEQUENCE</scope>
    <source>
        <strain evidence="2">LIQ254RAFAR</strain>
    </source>
</reference>
<dbReference type="AlphaFoldDB" id="A0AA43QSZ1"/>
<organism evidence="2 3">
    <name type="scientific">Ramalina farinacea</name>
    <dbReference type="NCBI Taxonomy" id="258253"/>
    <lineage>
        <taxon>Eukaryota</taxon>
        <taxon>Fungi</taxon>
        <taxon>Dikarya</taxon>
        <taxon>Ascomycota</taxon>
        <taxon>Pezizomycotina</taxon>
        <taxon>Lecanoromycetes</taxon>
        <taxon>OSLEUM clade</taxon>
        <taxon>Lecanoromycetidae</taxon>
        <taxon>Lecanorales</taxon>
        <taxon>Lecanorineae</taxon>
        <taxon>Ramalinaceae</taxon>
        <taxon>Ramalina</taxon>
    </lineage>
</organism>
<keyword evidence="3" id="KW-1185">Reference proteome</keyword>
<evidence type="ECO:0000313" key="3">
    <source>
        <dbReference type="Proteomes" id="UP001161017"/>
    </source>
</evidence>
<dbReference type="EMBL" id="JAPUFD010000010">
    <property type="protein sequence ID" value="MDI1489800.1"/>
    <property type="molecule type" value="Genomic_DNA"/>
</dbReference>
<dbReference type="Proteomes" id="UP001161017">
    <property type="component" value="Unassembled WGS sequence"/>
</dbReference>
<gene>
    <name evidence="2" type="ORF">OHK93_000998</name>
</gene>